<dbReference type="PANTHER" id="PTHR43064:SF1">
    <property type="entry name" value="SLL1489 PROTEIN"/>
    <property type="match status" value="1"/>
</dbReference>
<dbReference type="GO" id="GO:0006189">
    <property type="term" value="P:'de novo' IMP biosynthetic process"/>
    <property type="evidence" value="ECO:0007669"/>
    <property type="project" value="InterPro"/>
</dbReference>
<protein>
    <recommendedName>
        <fullName evidence="1">PurE domain-containing protein</fullName>
    </recommendedName>
</protein>
<evidence type="ECO:0000259" key="1">
    <source>
        <dbReference type="SMART" id="SM01001"/>
    </source>
</evidence>
<dbReference type="Proteomes" id="UP000237797">
    <property type="component" value="Unassembled WGS sequence"/>
</dbReference>
<dbReference type="AlphaFoldDB" id="A0A2T0LEP2"/>
<dbReference type="InterPro" id="IPR039476">
    <property type="entry name" value="P2CMN_synthase_LarB"/>
</dbReference>
<name>A0A2T0LEP2_9BACL</name>
<dbReference type="OrthoDB" id="9782511at2"/>
<reference evidence="2 3" key="1">
    <citation type="submission" date="2018-03" db="EMBL/GenBank/DDBJ databases">
        <title>Genomic Encyclopedia of Archaeal and Bacterial Type Strains, Phase II (KMG-II): from individual species to whole genera.</title>
        <authorList>
            <person name="Goeker M."/>
        </authorList>
    </citation>
    <scope>NUCLEOTIDE SEQUENCE [LARGE SCALE GENOMIC DNA]</scope>
    <source>
        <strain evidence="2 3">DSM 44946</strain>
    </source>
</reference>
<evidence type="ECO:0000313" key="3">
    <source>
        <dbReference type="Proteomes" id="UP000237797"/>
    </source>
</evidence>
<keyword evidence="3" id="KW-1185">Reference proteome</keyword>
<organism evidence="2 3">
    <name type="scientific">Planifilum fimeticola</name>
    <dbReference type="NCBI Taxonomy" id="201975"/>
    <lineage>
        <taxon>Bacteria</taxon>
        <taxon>Bacillati</taxon>
        <taxon>Bacillota</taxon>
        <taxon>Bacilli</taxon>
        <taxon>Bacillales</taxon>
        <taxon>Thermoactinomycetaceae</taxon>
        <taxon>Planifilum</taxon>
    </lineage>
</organism>
<comment type="caution">
    <text evidence="2">The sequence shown here is derived from an EMBL/GenBank/DDBJ whole genome shotgun (WGS) entry which is preliminary data.</text>
</comment>
<dbReference type="RefSeq" id="WP_106345229.1">
    <property type="nucleotide sequence ID" value="NZ_PVNE01000012.1"/>
</dbReference>
<dbReference type="InterPro" id="IPR000031">
    <property type="entry name" value="PurE_dom"/>
</dbReference>
<dbReference type="PANTHER" id="PTHR43064">
    <property type="entry name" value="PHOSPHORIBOSYLAMINOIMIDAZOLE CARBOXYLASE-RELATED"/>
    <property type="match status" value="1"/>
</dbReference>
<dbReference type="EMBL" id="PVNE01000012">
    <property type="protein sequence ID" value="PRX40589.1"/>
    <property type="molecule type" value="Genomic_DNA"/>
</dbReference>
<evidence type="ECO:0000313" key="2">
    <source>
        <dbReference type="EMBL" id="PRX40589.1"/>
    </source>
</evidence>
<dbReference type="SMART" id="SM01001">
    <property type="entry name" value="AIRC"/>
    <property type="match status" value="1"/>
</dbReference>
<dbReference type="SUPFAM" id="SSF52255">
    <property type="entry name" value="N5-CAIR mutase (phosphoribosylaminoimidazole carboxylase, PurE)"/>
    <property type="match status" value="1"/>
</dbReference>
<proteinExistence type="predicted"/>
<dbReference type="Gene3D" id="3.40.50.1970">
    <property type="match status" value="1"/>
</dbReference>
<dbReference type="Pfam" id="PF00731">
    <property type="entry name" value="AIRC"/>
    <property type="match status" value="1"/>
</dbReference>
<accession>A0A2T0LEP2</accession>
<gene>
    <name evidence="2" type="ORF">CLV97_11267</name>
</gene>
<dbReference type="NCBIfam" id="NF033503">
    <property type="entry name" value="LarB"/>
    <property type="match status" value="1"/>
</dbReference>
<sequence>MKEFEDIGFCKVDLGREARTGHPEVIFGQGKTVRQVREVFRRLMKAHGRAMATRATPEMADAVKADFPEASYDPVSRLLNCGRAPRRLPGKVLVLCAGTSDIPVAEEAAGTAEWMGCRVERIYDVGVAGIDRLLAYREALRQAGVLIVVAGMEGALPSVVGGLVSRPVIAVPTSVGYGAHFQGLAALLSMLTSCASGVTVVNIDNGFGAGCAAAKIQQLVMEAREGEDLVP</sequence>
<dbReference type="GO" id="GO:0016787">
    <property type="term" value="F:hydrolase activity"/>
    <property type="evidence" value="ECO:0007669"/>
    <property type="project" value="InterPro"/>
</dbReference>
<feature type="domain" description="PurE" evidence="1">
    <location>
        <begin position="90"/>
        <end position="222"/>
    </location>
</feature>